<evidence type="ECO:0000313" key="3">
    <source>
        <dbReference type="Proteomes" id="UP000765845"/>
    </source>
</evidence>
<reference evidence="2 3" key="1">
    <citation type="submission" date="2020-04" db="EMBL/GenBank/DDBJ databases">
        <authorList>
            <person name="Yoon J."/>
        </authorList>
    </citation>
    <scope>NUCLEOTIDE SEQUENCE [LARGE SCALE GENOMIC DNA]</scope>
    <source>
        <strain evidence="2 3">KMU-166</strain>
    </source>
</reference>
<gene>
    <name evidence="2" type="ORF">HCU74_14565</name>
</gene>
<dbReference type="RefSeq" id="WP_168451152.1">
    <property type="nucleotide sequence ID" value="NZ_JAAWWK010000005.1"/>
</dbReference>
<evidence type="ECO:0008006" key="4">
    <source>
        <dbReference type="Google" id="ProtNLM"/>
    </source>
</evidence>
<comment type="caution">
    <text evidence="2">The sequence shown here is derived from an EMBL/GenBank/DDBJ whole genome shotgun (WGS) entry which is preliminary data.</text>
</comment>
<feature type="transmembrane region" description="Helical" evidence="1">
    <location>
        <begin position="12"/>
        <end position="34"/>
    </location>
</feature>
<dbReference type="Proteomes" id="UP000765845">
    <property type="component" value="Unassembled WGS sequence"/>
</dbReference>
<organism evidence="2 3">
    <name type="scientific">Spongiibacter thalassae</name>
    <dbReference type="NCBI Taxonomy" id="2721624"/>
    <lineage>
        <taxon>Bacteria</taxon>
        <taxon>Pseudomonadati</taxon>
        <taxon>Pseudomonadota</taxon>
        <taxon>Gammaproteobacteria</taxon>
        <taxon>Cellvibrionales</taxon>
        <taxon>Spongiibacteraceae</taxon>
        <taxon>Spongiibacter</taxon>
    </lineage>
</organism>
<accession>A0ABX1GHK5</accession>
<keyword evidence="1" id="KW-0472">Membrane</keyword>
<proteinExistence type="predicted"/>
<keyword evidence="1" id="KW-1133">Transmembrane helix</keyword>
<name>A0ABX1GHK5_9GAMM</name>
<keyword evidence="1" id="KW-0812">Transmembrane</keyword>
<sequence length="151" mass="16632">MCETDNNDDVDVAMVPIKTLLMMLTLSVVSGCYVSASSHTRISDTVPRSDKAFQNNPDHFQFVVVGDRTGGHRPGVFSRALDKINALQPEFVVSVGDLIEGYSDGEGLIRQQWQALKSRSASVNSRWRLPFIWVKSKALGAASRITQPLPL</sequence>
<evidence type="ECO:0000256" key="1">
    <source>
        <dbReference type="SAM" id="Phobius"/>
    </source>
</evidence>
<protein>
    <recommendedName>
        <fullName evidence="4">Calcineurin-like phosphoesterase domain-containing protein</fullName>
    </recommendedName>
</protein>
<keyword evidence="3" id="KW-1185">Reference proteome</keyword>
<evidence type="ECO:0000313" key="2">
    <source>
        <dbReference type="EMBL" id="NKI18636.1"/>
    </source>
</evidence>
<dbReference type="SUPFAM" id="SSF56300">
    <property type="entry name" value="Metallo-dependent phosphatases"/>
    <property type="match status" value="1"/>
</dbReference>
<dbReference type="EMBL" id="JAAWWK010000005">
    <property type="protein sequence ID" value="NKI18636.1"/>
    <property type="molecule type" value="Genomic_DNA"/>
</dbReference>
<dbReference type="InterPro" id="IPR029052">
    <property type="entry name" value="Metallo-depent_PP-like"/>
</dbReference>